<dbReference type="Pfam" id="PF00650">
    <property type="entry name" value="CRAL_TRIO"/>
    <property type="match status" value="1"/>
</dbReference>
<dbReference type="PROSITE" id="PS50191">
    <property type="entry name" value="CRAL_TRIO"/>
    <property type="match status" value="1"/>
</dbReference>
<dbReference type="CDD" id="cd00170">
    <property type="entry name" value="SEC14"/>
    <property type="match status" value="1"/>
</dbReference>
<gene>
    <name evidence="7" type="primary">LOC105035470</name>
</gene>
<dbReference type="InterPro" id="IPR036273">
    <property type="entry name" value="CRAL/TRIO_N_dom_sf"/>
</dbReference>
<dbReference type="InterPro" id="IPR036865">
    <property type="entry name" value="CRAL-TRIO_dom_sf"/>
</dbReference>
<dbReference type="InParanoid" id="A0A6I9QHH0"/>
<dbReference type="GO" id="GO:0005886">
    <property type="term" value="C:plasma membrane"/>
    <property type="evidence" value="ECO:0007669"/>
    <property type="project" value="UniProtKB-SubCell"/>
</dbReference>
<reference evidence="7" key="1">
    <citation type="submission" date="2025-08" db="UniProtKB">
        <authorList>
            <consortium name="RefSeq"/>
        </authorList>
    </citation>
    <scope>IDENTIFICATION</scope>
</reference>
<evidence type="ECO:0000256" key="1">
    <source>
        <dbReference type="ARBA" id="ARBA00004202"/>
    </source>
</evidence>
<dbReference type="GO" id="GO:0000139">
    <property type="term" value="C:Golgi membrane"/>
    <property type="evidence" value="ECO:0007669"/>
    <property type="project" value="UniProtKB-SubCell"/>
</dbReference>
<protein>
    <submittedName>
        <fullName evidence="7">Phosphatidylinositol/phosphatidylcholine transfer protein SFH9 isoform X1</fullName>
    </submittedName>
</protein>
<dbReference type="InterPro" id="IPR001251">
    <property type="entry name" value="CRAL-TRIO_dom"/>
</dbReference>
<evidence type="ECO:0000313" key="7">
    <source>
        <dbReference type="RefSeq" id="XP_010909338.1"/>
    </source>
</evidence>
<dbReference type="InterPro" id="IPR011074">
    <property type="entry name" value="CRAL/TRIO_N_dom"/>
</dbReference>
<dbReference type="SUPFAM" id="SSF52087">
    <property type="entry name" value="CRAL/TRIO domain"/>
    <property type="match status" value="1"/>
</dbReference>
<keyword evidence="6" id="KW-1185">Reference proteome</keyword>
<proteinExistence type="inferred from homology"/>
<dbReference type="Gene3D" id="1.10.8.20">
    <property type="entry name" value="N-terminal domain of phosphatidylinositol transfer protein sec14p"/>
    <property type="match status" value="1"/>
</dbReference>
<comment type="similarity">
    <text evidence="4">Belongs to the SFH family.</text>
</comment>
<dbReference type="RefSeq" id="XP_010909338.1">
    <property type="nucleotide sequence ID" value="XM_010911036.3"/>
</dbReference>
<dbReference type="Gene3D" id="3.40.525.10">
    <property type="entry name" value="CRAL-TRIO lipid binding domain"/>
    <property type="match status" value="1"/>
</dbReference>
<dbReference type="OrthoDB" id="1434354at2759"/>
<dbReference type="PANTHER" id="PTHR45657:SF43">
    <property type="entry name" value="PHOSPHATIDYLINOSITOL_PHOSPHATIDYLCHOLINE TRANSFER PROTEIN SFH9"/>
    <property type="match status" value="1"/>
</dbReference>
<dbReference type="SMART" id="SM01100">
    <property type="entry name" value="CRAL_TRIO_N"/>
    <property type="match status" value="1"/>
</dbReference>
<dbReference type="AlphaFoldDB" id="A0A6I9QHH0"/>
<keyword evidence="3" id="KW-0333">Golgi apparatus</keyword>
<comment type="subcellular location">
    <subcellularLocation>
        <location evidence="1">Cell membrane</location>
        <topology evidence="1">Peripheral membrane protein</topology>
    </subcellularLocation>
    <subcellularLocation>
        <location evidence="2">Golgi apparatus membrane</location>
        <topology evidence="2">Peripheral membrane protein</topology>
    </subcellularLocation>
</comment>
<evidence type="ECO:0000256" key="4">
    <source>
        <dbReference type="ARBA" id="ARBA00038020"/>
    </source>
</evidence>
<evidence type="ECO:0000256" key="3">
    <source>
        <dbReference type="ARBA" id="ARBA00023034"/>
    </source>
</evidence>
<name>A0A6I9QHH0_ELAGV</name>
<evidence type="ECO:0000313" key="6">
    <source>
        <dbReference type="Proteomes" id="UP000504607"/>
    </source>
</evidence>
<dbReference type="Proteomes" id="UP000504607">
    <property type="component" value="Unplaced"/>
</dbReference>
<feature type="domain" description="CRAL-TRIO" evidence="5">
    <location>
        <begin position="106"/>
        <end position="280"/>
    </location>
</feature>
<evidence type="ECO:0000256" key="2">
    <source>
        <dbReference type="ARBA" id="ARBA00004395"/>
    </source>
</evidence>
<dbReference type="InterPro" id="IPR051026">
    <property type="entry name" value="PI/PC_transfer"/>
</dbReference>
<dbReference type="SMART" id="SM00516">
    <property type="entry name" value="SEC14"/>
    <property type="match status" value="1"/>
</dbReference>
<dbReference type="SUPFAM" id="SSF46938">
    <property type="entry name" value="CRAL/TRIO N-terminal domain"/>
    <property type="match status" value="1"/>
</dbReference>
<sequence length="555" mass="63588">MNASTAHSGDALRRRTTWARTGMGPRLEIEEDEKDAGERRSVETFRQALIARDLLPARHDDYYTMRRFLKARGFNIEKTIHMWSEMLQWREDFGTDTILQDFEFDELEEVLRYYPHGYHGVDRDGRPVYIERLGRVDPSKLMKVTTVERFLKYHVQALEKVFTEKYPACSFAAKRHIDTMITILDVQGVNWMSISKLAHDIVLRINKIDGDNYPEILHKMFIVNAGNGFRLLWSALKGFIDPRTSAKIQVLGDAYQTTLLEFIDMSQLPDFLGGSCTCTNEGGCLRSNKGPWNDPHLMKLARCAQTSSRKRTSLSDEEELTTQNSVPEVISQLESDFTDTAPLTGLSPSVAIHSTQVHENIRIDEHEASISLTSQSEVSNRIGGASLDNSMPENSSTKFHMLIMRAFTRFIMKLLAILHILFGLRNVAFHQVDERIWDHHRMDSANANPTDHLASHDAKQDSILPCLERLQRLEELVAELNTKPTKIPPEKDIMILESLNRIKSIEYDLQKTKEALNATSSRQVELAELLENLKESSLHRNSCWFKDSKSLQQRT</sequence>
<organism evidence="6 7">
    <name type="scientific">Elaeis guineensis var. tenera</name>
    <name type="common">Oil palm</name>
    <dbReference type="NCBI Taxonomy" id="51953"/>
    <lineage>
        <taxon>Eukaryota</taxon>
        <taxon>Viridiplantae</taxon>
        <taxon>Streptophyta</taxon>
        <taxon>Embryophyta</taxon>
        <taxon>Tracheophyta</taxon>
        <taxon>Spermatophyta</taxon>
        <taxon>Magnoliopsida</taxon>
        <taxon>Liliopsida</taxon>
        <taxon>Arecaceae</taxon>
        <taxon>Arecoideae</taxon>
        <taxon>Cocoseae</taxon>
        <taxon>Elaeidinae</taxon>
        <taxon>Elaeis</taxon>
    </lineage>
</organism>
<dbReference type="PANTHER" id="PTHR45657">
    <property type="entry name" value="CRAL-TRIO DOMAIN-CONTAINING PROTEIN YKL091C-RELATED"/>
    <property type="match status" value="1"/>
</dbReference>
<accession>A0A6I9QHH0</accession>
<evidence type="ECO:0000259" key="5">
    <source>
        <dbReference type="PROSITE" id="PS50191"/>
    </source>
</evidence>